<sequence length="109" mass="12231">MSHSCRFPCFFDSDGQSFSLCGLDFFFLDVVNFFLDLRLRVLCISLLPSSFLELRPVLEECVFSRFFDDGGLIESLECVVFVTALVRLFGECVEVVISSPAAILAPVLF</sequence>
<accession>A0AAN8IVH4</accession>
<protein>
    <submittedName>
        <fullName evidence="1">Uncharacterized protein</fullName>
    </submittedName>
</protein>
<name>A0AAN8IVH4_PATCE</name>
<evidence type="ECO:0000313" key="2">
    <source>
        <dbReference type="Proteomes" id="UP001347796"/>
    </source>
</evidence>
<evidence type="ECO:0000313" key="1">
    <source>
        <dbReference type="EMBL" id="KAK6165242.1"/>
    </source>
</evidence>
<keyword evidence="2" id="KW-1185">Reference proteome</keyword>
<reference evidence="1 2" key="1">
    <citation type="submission" date="2024-01" db="EMBL/GenBank/DDBJ databases">
        <title>The genome of the rayed Mediterranean limpet Patella caerulea (Linnaeus, 1758).</title>
        <authorList>
            <person name="Anh-Thu Weber A."/>
            <person name="Halstead-Nussloch G."/>
        </authorList>
    </citation>
    <scope>NUCLEOTIDE SEQUENCE [LARGE SCALE GENOMIC DNA]</scope>
    <source>
        <strain evidence="1">AATW-2023a</strain>
        <tissue evidence="1">Whole specimen</tissue>
    </source>
</reference>
<comment type="caution">
    <text evidence="1">The sequence shown here is derived from an EMBL/GenBank/DDBJ whole genome shotgun (WGS) entry which is preliminary data.</text>
</comment>
<organism evidence="1 2">
    <name type="scientific">Patella caerulea</name>
    <name type="common">Rayed Mediterranean limpet</name>
    <dbReference type="NCBI Taxonomy" id="87958"/>
    <lineage>
        <taxon>Eukaryota</taxon>
        <taxon>Metazoa</taxon>
        <taxon>Spiralia</taxon>
        <taxon>Lophotrochozoa</taxon>
        <taxon>Mollusca</taxon>
        <taxon>Gastropoda</taxon>
        <taxon>Patellogastropoda</taxon>
        <taxon>Patelloidea</taxon>
        <taxon>Patellidae</taxon>
        <taxon>Patella</taxon>
    </lineage>
</organism>
<dbReference type="EMBL" id="JAZGQO010000021">
    <property type="protein sequence ID" value="KAK6165242.1"/>
    <property type="molecule type" value="Genomic_DNA"/>
</dbReference>
<dbReference type="Proteomes" id="UP001347796">
    <property type="component" value="Unassembled WGS sequence"/>
</dbReference>
<proteinExistence type="predicted"/>
<dbReference type="AlphaFoldDB" id="A0AAN8IVH4"/>
<gene>
    <name evidence="1" type="ORF">SNE40_022204</name>
</gene>